<accession>A0ABX0FBE6</accession>
<keyword evidence="2" id="KW-0645">Protease</keyword>
<evidence type="ECO:0000256" key="5">
    <source>
        <dbReference type="SAM" id="SignalP"/>
    </source>
</evidence>
<evidence type="ECO:0000256" key="4">
    <source>
        <dbReference type="ARBA" id="ARBA00022807"/>
    </source>
</evidence>
<dbReference type="RefSeq" id="WP_166277429.1">
    <property type="nucleotide sequence ID" value="NZ_JAAFGS010000007.1"/>
</dbReference>
<comment type="caution">
    <text evidence="7">The sequence shown here is derived from an EMBL/GenBank/DDBJ whole genome shotgun (WGS) entry which is preliminary data.</text>
</comment>
<gene>
    <name evidence="7" type="ORF">GYN08_18550</name>
</gene>
<dbReference type="InterPro" id="IPR038765">
    <property type="entry name" value="Papain-like_cys_pep_sf"/>
</dbReference>
<feature type="signal peptide" evidence="5">
    <location>
        <begin position="1"/>
        <end position="31"/>
    </location>
</feature>
<evidence type="ECO:0000313" key="8">
    <source>
        <dbReference type="Proteomes" id="UP000800303"/>
    </source>
</evidence>
<feature type="domain" description="NlpC/P60" evidence="6">
    <location>
        <begin position="219"/>
        <end position="343"/>
    </location>
</feature>
<sequence length="345" mass="37027">MNVGKKLSLSLLALLLLLPMLSFSGFRGAEAASSAGNGDNAKTVIGVSVATLWKLPGQTRAIDAPSLTSPVDMASWTKAMNTTEKRRWLTGRTETQALYGQEVKVLQTKGNWSRVAVTDQATAKNVQGYPGWLPTVQLRTVPAEDWTAQSGSAAVVSAKTANLYKTDGRTKRLELSFGTRLPVVAEKGKWVEVRTAQYGNSLLRAEDVKIVEAGSPERQPSGAQLVETGKAFLGLPYLWAGTSAYGFDCSGFTGAIYRYSGILLPRDASEQARAGKAVAKANLKPGDLMFFAHNNGRGSVHHVAMYIGDGKMMHSPKAGKTVEILPISTPGYANEFAGARRYLND</sequence>
<dbReference type="InterPro" id="IPR000064">
    <property type="entry name" value="NLP_P60_dom"/>
</dbReference>
<dbReference type="PANTHER" id="PTHR47053">
    <property type="entry name" value="MUREIN DD-ENDOPEPTIDASE MEPH-RELATED"/>
    <property type="match status" value="1"/>
</dbReference>
<protein>
    <submittedName>
        <fullName evidence="7">C40 family peptidase</fullName>
    </submittedName>
</protein>
<proteinExistence type="inferred from homology"/>
<dbReference type="Pfam" id="PF00877">
    <property type="entry name" value="NLPC_P60"/>
    <property type="match status" value="1"/>
</dbReference>
<evidence type="ECO:0000256" key="2">
    <source>
        <dbReference type="ARBA" id="ARBA00022670"/>
    </source>
</evidence>
<reference evidence="7 8" key="1">
    <citation type="submission" date="2020-01" db="EMBL/GenBank/DDBJ databases">
        <title>Polyphasic characterisation and genomic insights into a novel alkali tolerant bacterium VR-M41.</title>
        <authorList>
            <person name="Vemuluri V.R."/>
        </authorList>
    </citation>
    <scope>NUCLEOTIDE SEQUENCE [LARGE SCALE GENOMIC DNA]</scope>
    <source>
        <strain evidence="7 8">VR-M41</strain>
    </source>
</reference>
<keyword evidence="4" id="KW-0788">Thiol protease</keyword>
<dbReference type="Proteomes" id="UP000800303">
    <property type="component" value="Unassembled WGS sequence"/>
</dbReference>
<dbReference type="SUPFAM" id="SSF54001">
    <property type="entry name" value="Cysteine proteinases"/>
    <property type="match status" value="1"/>
</dbReference>
<keyword evidence="8" id="KW-1185">Reference proteome</keyword>
<keyword evidence="3" id="KW-0378">Hydrolase</keyword>
<feature type="chain" id="PRO_5046835664" evidence="5">
    <location>
        <begin position="32"/>
        <end position="345"/>
    </location>
</feature>
<dbReference type="EMBL" id="JAAFGS010000007">
    <property type="protein sequence ID" value="NGZ77295.1"/>
    <property type="molecule type" value="Genomic_DNA"/>
</dbReference>
<dbReference type="Pfam" id="PF23795">
    <property type="entry name" value="SH3_YKFC_2nd"/>
    <property type="match status" value="1"/>
</dbReference>
<evidence type="ECO:0000313" key="7">
    <source>
        <dbReference type="EMBL" id="NGZ77295.1"/>
    </source>
</evidence>
<evidence type="ECO:0000256" key="3">
    <source>
        <dbReference type="ARBA" id="ARBA00022801"/>
    </source>
</evidence>
<dbReference type="Gene3D" id="3.90.1720.10">
    <property type="entry name" value="endopeptidase domain like (from Nostoc punctiforme)"/>
    <property type="match status" value="1"/>
</dbReference>
<dbReference type="InterPro" id="IPR057812">
    <property type="entry name" value="SH3_YKFC_2nd"/>
</dbReference>
<comment type="similarity">
    <text evidence="1">Belongs to the peptidase C40 family.</text>
</comment>
<dbReference type="InterPro" id="IPR051202">
    <property type="entry name" value="Peptidase_C40"/>
</dbReference>
<name>A0ABX0FBE6_9BACL</name>
<keyword evidence="5" id="KW-0732">Signal</keyword>
<evidence type="ECO:0000256" key="1">
    <source>
        <dbReference type="ARBA" id="ARBA00007074"/>
    </source>
</evidence>
<organism evidence="7 8">
    <name type="scientific">Saccharibacillus alkalitolerans</name>
    <dbReference type="NCBI Taxonomy" id="2705290"/>
    <lineage>
        <taxon>Bacteria</taxon>
        <taxon>Bacillati</taxon>
        <taxon>Bacillota</taxon>
        <taxon>Bacilli</taxon>
        <taxon>Bacillales</taxon>
        <taxon>Paenibacillaceae</taxon>
        <taxon>Saccharibacillus</taxon>
    </lineage>
</organism>
<dbReference type="PROSITE" id="PS51935">
    <property type="entry name" value="NLPC_P60"/>
    <property type="match status" value="1"/>
</dbReference>
<dbReference type="Gene3D" id="2.30.30.40">
    <property type="entry name" value="SH3 Domains"/>
    <property type="match status" value="2"/>
</dbReference>
<evidence type="ECO:0000259" key="6">
    <source>
        <dbReference type="PROSITE" id="PS51935"/>
    </source>
</evidence>
<dbReference type="PANTHER" id="PTHR47053:SF3">
    <property type="entry name" value="GAMMA-D-GLUTAMYL-L-LYSINE DIPEPTIDYL-PEPTIDASE"/>
    <property type="match status" value="1"/>
</dbReference>